<keyword evidence="1" id="KW-1133">Transmembrane helix</keyword>
<sequence>MALEWVVLSYAAAAEAILLLFLTVPLLSPLRRGAAAACRAALKPLMAVVPFCLFLLLDIYWKYEFRPVCDKTHGCNAAELIRYQKSLAKAQRNAVLVASSLLMYWLLFAVSGLVAQLEQLEQRVNKLMNQD</sequence>
<accession>A0A9D5HFV0</accession>
<name>A0A9D5HFV0_9LILI</name>
<keyword evidence="1" id="KW-0653">Protein transport</keyword>
<proteinExistence type="inferred from homology"/>
<dbReference type="PANTHER" id="PTHR12701:SF12">
    <property type="entry name" value="ENDOPLASMIC RETICULUM TRANSMEMBRANE PROTEIN"/>
    <property type="match status" value="1"/>
</dbReference>
<comment type="subcellular location">
    <subcellularLocation>
        <location evidence="1">Endoplasmic reticulum membrane</location>
        <topology evidence="1">Multi-pass membrane protein</topology>
    </subcellularLocation>
</comment>
<feature type="transmembrane region" description="Helical" evidence="1">
    <location>
        <begin position="6"/>
        <end position="28"/>
    </location>
</feature>
<evidence type="ECO:0000313" key="3">
    <source>
        <dbReference type="Proteomes" id="UP001085076"/>
    </source>
</evidence>
<dbReference type="GO" id="GO:0006888">
    <property type="term" value="P:endoplasmic reticulum to Golgi vesicle-mediated transport"/>
    <property type="evidence" value="ECO:0007669"/>
    <property type="project" value="UniProtKB-UniRule"/>
</dbReference>
<keyword evidence="1" id="KW-0931">ER-Golgi transport</keyword>
<comment type="similarity">
    <text evidence="1">Belongs to the BCAP29/BCAP31 family.</text>
</comment>
<dbReference type="PANTHER" id="PTHR12701">
    <property type="entry name" value="BCR-ASSOCIATED PROTEIN, BAP"/>
    <property type="match status" value="1"/>
</dbReference>
<evidence type="ECO:0000313" key="2">
    <source>
        <dbReference type="EMBL" id="KAJ0974940.1"/>
    </source>
</evidence>
<dbReference type="InterPro" id="IPR008417">
    <property type="entry name" value="BAP29/BAP31"/>
</dbReference>
<keyword evidence="1" id="KW-0812">Transmembrane</keyword>
<dbReference type="Proteomes" id="UP001085076">
    <property type="component" value="Miscellaneous, Linkage group lg04"/>
</dbReference>
<dbReference type="EMBL" id="JAGGNH010000004">
    <property type="protein sequence ID" value="KAJ0974940.1"/>
    <property type="molecule type" value="Genomic_DNA"/>
</dbReference>
<reference evidence="2" key="1">
    <citation type="submission" date="2021-03" db="EMBL/GenBank/DDBJ databases">
        <authorList>
            <person name="Li Z."/>
            <person name="Yang C."/>
        </authorList>
    </citation>
    <scope>NUCLEOTIDE SEQUENCE</scope>
    <source>
        <strain evidence="2">Dzin_1.0</strain>
        <tissue evidence="2">Leaf</tissue>
    </source>
</reference>
<dbReference type="OrthoDB" id="1645261at2759"/>
<keyword evidence="3" id="KW-1185">Reference proteome</keyword>
<dbReference type="GO" id="GO:0070973">
    <property type="term" value="P:protein localization to endoplasmic reticulum exit site"/>
    <property type="evidence" value="ECO:0007669"/>
    <property type="project" value="UniProtKB-UniRule"/>
</dbReference>
<dbReference type="AlphaFoldDB" id="A0A9D5HFV0"/>
<organism evidence="2 3">
    <name type="scientific">Dioscorea zingiberensis</name>
    <dbReference type="NCBI Taxonomy" id="325984"/>
    <lineage>
        <taxon>Eukaryota</taxon>
        <taxon>Viridiplantae</taxon>
        <taxon>Streptophyta</taxon>
        <taxon>Embryophyta</taxon>
        <taxon>Tracheophyta</taxon>
        <taxon>Spermatophyta</taxon>
        <taxon>Magnoliopsida</taxon>
        <taxon>Liliopsida</taxon>
        <taxon>Dioscoreales</taxon>
        <taxon>Dioscoreaceae</taxon>
        <taxon>Dioscorea</taxon>
    </lineage>
</organism>
<dbReference type="GO" id="GO:0006886">
    <property type="term" value="P:intracellular protein transport"/>
    <property type="evidence" value="ECO:0007669"/>
    <property type="project" value="UniProtKB-UniRule"/>
</dbReference>
<protein>
    <recommendedName>
        <fullName evidence="1">Endoplasmic reticulum transmembrane protein</fullName>
    </recommendedName>
</protein>
<keyword evidence="1" id="KW-0813">Transport</keyword>
<reference evidence="2" key="2">
    <citation type="journal article" date="2022" name="Hortic Res">
        <title>The genome of Dioscorea zingiberensis sheds light on the biosynthesis, origin and evolution of the medicinally important diosgenin saponins.</title>
        <authorList>
            <person name="Li Y."/>
            <person name="Tan C."/>
            <person name="Li Z."/>
            <person name="Guo J."/>
            <person name="Li S."/>
            <person name="Chen X."/>
            <person name="Wang C."/>
            <person name="Dai X."/>
            <person name="Yang H."/>
            <person name="Song W."/>
            <person name="Hou L."/>
            <person name="Xu J."/>
            <person name="Tong Z."/>
            <person name="Xu A."/>
            <person name="Yuan X."/>
            <person name="Wang W."/>
            <person name="Yang Q."/>
            <person name="Chen L."/>
            <person name="Sun Z."/>
            <person name="Wang K."/>
            <person name="Pan B."/>
            <person name="Chen J."/>
            <person name="Bao Y."/>
            <person name="Liu F."/>
            <person name="Qi X."/>
            <person name="Gang D.R."/>
            <person name="Wen J."/>
            <person name="Li J."/>
        </authorList>
    </citation>
    <scope>NUCLEOTIDE SEQUENCE</scope>
    <source>
        <strain evidence="2">Dzin_1.0</strain>
    </source>
</reference>
<keyword evidence="1" id="KW-0472">Membrane</keyword>
<comment type="function">
    <text evidence="1">May play a role in anterograde transport of membrane proteins from the endoplasmic reticulum to the Golgi.</text>
</comment>
<gene>
    <name evidence="2" type="ORF">J5N97_016905</name>
</gene>
<feature type="transmembrane region" description="Helical" evidence="1">
    <location>
        <begin position="94"/>
        <end position="117"/>
    </location>
</feature>
<feature type="transmembrane region" description="Helical" evidence="1">
    <location>
        <begin position="40"/>
        <end position="61"/>
    </location>
</feature>
<dbReference type="GO" id="GO:0005789">
    <property type="term" value="C:endoplasmic reticulum membrane"/>
    <property type="evidence" value="ECO:0007669"/>
    <property type="project" value="UniProtKB-SubCell"/>
</dbReference>
<comment type="caution">
    <text evidence="2">The sequence shown here is derived from an EMBL/GenBank/DDBJ whole genome shotgun (WGS) entry which is preliminary data.</text>
</comment>
<keyword evidence="1" id="KW-0256">Endoplasmic reticulum</keyword>
<evidence type="ECO:0000256" key="1">
    <source>
        <dbReference type="RuleBase" id="RU367026"/>
    </source>
</evidence>